<evidence type="ECO:0000313" key="2">
    <source>
        <dbReference type="Proteomes" id="UP000642070"/>
    </source>
</evidence>
<gene>
    <name evidence="1" type="ORF">GCM10007977_077060</name>
</gene>
<reference evidence="1" key="1">
    <citation type="journal article" date="2014" name="Int. J. Syst. Evol. Microbiol.">
        <title>Complete genome sequence of Corynebacterium casei LMG S-19264T (=DSM 44701T), isolated from a smear-ripened cheese.</title>
        <authorList>
            <consortium name="US DOE Joint Genome Institute (JGI-PGF)"/>
            <person name="Walter F."/>
            <person name="Albersmeier A."/>
            <person name="Kalinowski J."/>
            <person name="Ruckert C."/>
        </authorList>
    </citation>
    <scope>NUCLEOTIDE SEQUENCE</scope>
    <source>
        <strain evidence="1">JCM 19831</strain>
    </source>
</reference>
<reference evidence="1" key="2">
    <citation type="submission" date="2020-09" db="EMBL/GenBank/DDBJ databases">
        <authorList>
            <person name="Sun Q."/>
            <person name="Ohkuma M."/>
        </authorList>
    </citation>
    <scope>NUCLEOTIDE SEQUENCE</scope>
    <source>
        <strain evidence="1">JCM 19831</strain>
    </source>
</reference>
<dbReference type="Proteomes" id="UP000642070">
    <property type="component" value="Unassembled WGS sequence"/>
</dbReference>
<evidence type="ECO:0000313" key="1">
    <source>
        <dbReference type="EMBL" id="GGM64152.1"/>
    </source>
</evidence>
<keyword evidence="2" id="KW-1185">Reference proteome</keyword>
<organism evidence="1 2">
    <name type="scientific">Dactylosporangium sucinum</name>
    <dbReference type="NCBI Taxonomy" id="1424081"/>
    <lineage>
        <taxon>Bacteria</taxon>
        <taxon>Bacillati</taxon>
        <taxon>Actinomycetota</taxon>
        <taxon>Actinomycetes</taxon>
        <taxon>Micromonosporales</taxon>
        <taxon>Micromonosporaceae</taxon>
        <taxon>Dactylosporangium</taxon>
    </lineage>
</organism>
<protein>
    <recommendedName>
        <fullName evidence="3">DUF559 domain-containing protein</fullName>
    </recommendedName>
</protein>
<dbReference type="AlphaFoldDB" id="A0A917X4C6"/>
<name>A0A917X4C6_9ACTN</name>
<comment type="caution">
    <text evidence="1">The sequence shown here is derived from an EMBL/GenBank/DDBJ whole genome shotgun (WGS) entry which is preliminary data.</text>
</comment>
<dbReference type="EMBL" id="BMPI01000049">
    <property type="protein sequence ID" value="GGM64152.1"/>
    <property type="molecule type" value="Genomic_DNA"/>
</dbReference>
<evidence type="ECO:0008006" key="3">
    <source>
        <dbReference type="Google" id="ProtNLM"/>
    </source>
</evidence>
<accession>A0A917X4C6</accession>
<sequence>MNAGQPDRDRLDEHATAQRGLFTRAQAMTCGYSAYRIRTRIRDGDWVTVVRDVFTDRGRDLTPMLRDTAALLSLPGAVLAGPSAARWHGIPVPSDETVVAHPQRIRRRGIQVLHEEPDLADVCTVDGAAATTVPRTVYDCARLMPDAVARAVLATALEESWTTVPELAGRIRAATGRHGTPRLIRLLRLAAHGEEQAALRLVRNLLQQAGIWGWIEQVPIEDRWGLIGLGDVVFPEVKLLLELKRGDLMPEAAREERRTRLAAAGWSVSEITWHDLTTHPDEFVAELRASLDRLGSFRW</sequence>
<proteinExistence type="predicted"/>
<dbReference type="RefSeq" id="WP_190254979.1">
    <property type="nucleotide sequence ID" value="NZ_BMPI01000049.1"/>
</dbReference>